<organism evidence="7 8">
    <name type="scientific">Diaporthe vaccinii</name>
    <dbReference type="NCBI Taxonomy" id="105482"/>
    <lineage>
        <taxon>Eukaryota</taxon>
        <taxon>Fungi</taxon>
        <taxon>Dikarya</taxon>
        <taxon>Ascomycota</taxon>
        <taxon>Pezizomycotina</taxon>
        <taxon>Sordariomycetes</taxon>
        <taxon>Sordariomycetidae</taxon>
        <taxon>Diaporthales</taxon>
        <taxon>Diaporthaceae</taxon>
        <taxon>Diaporthe</taxon>
        <taxon>Diaporthe eres species complex</taxon>
    </lineage>
</organism>
<dbReference type="PANTHER" id="PTHR15710">
    <property type="entry name" value="E3 UBIQUITIN-PROTEIN LIGASE PRAJA"/>
    <property type="match status" value="1"/>
</dbReference>
<gene>
    <name evidence="7" type="ORF">FJTKL_12420</name>
</gene>
<feature type="region of interest" description="Disordered" evidence="5">
    <location>
        <begin position="478"/>
        <end position="524"/>
    </location>
</feature>
<evidence type="ECO:0000256" key="4">
    <source>
        <dbReference type="PROSITE-ProRule" id="PRU00175"/>
    </source>
</evidence>
<evidence type="ECO:0000256" key="5">
    <source>
        <dbReference type="SAM" id="MobiDB-lite"/>
    </source>
</evidence>
<keyword evidence="3" id="KW-0862">Zinc</keyword>
<keyword evidence="8" id="KW-1185">Reference proteome</keyword>
<comment type="caution">
    <text evidence="7">The sequence shown here is derived from an EMBL/GenBank/DDBJ whole genome shotgun (WGS) entry which is preliminary data.</text>
</comment>
<feature type="region of interest" description="Disordered" evidence="5">
    <location>
        <begin position="604"/>
        <end position="629"/>
    </location>
</feature>
<dbReference type="Gene3D" id="3.30.40.10">
    <property type="entry name" value="Zinc/RING finger domain, C3HC4 (zinc finger)"/>
    <property type="match status" value="1"/>
</dbReference>
<dbReference type="InterPro" id="IPR013083">
    <property type="entry name" value="Znf_RING/FYVE/PHD"/>
</dbReference>
<reference evidence="7 8" key="1">
    <citation type="submission" date="2024-03" db="EMBL/GenBank/DDBJ databases">
        <title>A high-quality draft genome sequence of Diaporthe vaccinii, a causative agent of upright dieback and viscid rot disease in cranberry plants.</title>
        <authorList>
            <person name="Sarrasin M."/>
            <person name="Lang B.F."/>
            <person name="Burger G."/>
        </authorList>
    </citation>
    <scope>NUCLEOTIDE SEQUENCE [LARGE SCALE GENOMIC DNA]</scope>
    <source>
        <strain evidence="7 8">IS7</strain>
    </source>
</reference>
<dbReference type="Pfam" id="PF13639">
    <property type="entry name" value="zf-RING_2"/>
    <property type="match status" value="1"/>
</dbReference>
<feature type="domain" description="RING-type" evidence="6">
    <location>
        <begin position="372"/>
        <end position="420"/>
    </location>
</feature>
<feature type="region of interest" description="Disordered" evidence="5">
    <location>
        <begin position="540"/>
        <end position="563"/>
    </location>
</feature>
<dbReference type="PANTHER" id="PTHR15710:SF243">
    <property type="entry name" value="E3 UBIQUITIN-PROTEIN LIGASE PRAJA-2 ISOFORM X1"/>
    <property type="match status" value="1"/>
</dbReference>
<feature type="compositionally biased region" description="Low complexity" evidence="5">
    <location>
        <begin position="83"/>
        <end position="96"/>
    </location>
</feature>
<evidence type="ECO:0000256" key="2">
    <source>
        <dbReference type="ARBA" id="ARBA00022771"/>
    </source>
</evidence>
<dbReference type="SUPFAM" id="SSF57850">
    <property type="entry name" value="RING/U-box"/>
    <property type="match status" value="1"/>
</dbReference>
<accession>A0ABR4EE36</accession>
<dbReference type="InterPro" id="IPR001841">
    <property type="entry name" value="Znf_RING"/>
</dbReference>
<evidence type="ECO:0000259" key="6">
    <source>
        <dbReference type="PROSITE" id="PS50089"/>
    </source>
</evidence>
<dbReference type="CDD" id="cd16448">
    <property type="entry name" value="RING-H2"/>
    <property type="match status" value="1"/>
</dbReference>
<feature type="compositionally biased region" description="Low complexity" evidence="5">
    <location>
        <begin position="610"/>
        <end position="623"/>
    </location>
</feature>
<feature type="region of interest" description="Disordered" evidence="5">
    <location>
        <begin position="76"/>
        <end position="327"/>
    </location>
</feature>
<protein>
    <recommendedName>
        <fullName evidence="6">RING-type domain-containing protein</fullName>
    </recommendedName>
</protein>
<dbReference type="EMBL" id="JBAWTH010000064">
    <property type="protein sequence ID" value="KAL2280720.1"/>
    <property type="molecule type" value="Genomic_DNA"/>
</dbReference>
<evidence type="ECO:0000256" key="3">
    <source>
        <dbReference type="ARBA" id="ARBA00022833"/>
    </source>
</evidence>
<keyword evidence="1" id="KW-0479">Metal-binding</keyword>
<keyword evidence="2 4" id="KW-0863">Zinc-finger</keyword>
<feature type="compositionally biased region" description="Polar residues" evidence="5">
    <location>
        <begin position="164"/>
        <end position="173"/>
    </location>
</feature>
<feature type="compositionally biased region" description="Low complexity" evidence="5">
    <location>
        <begin position="267"/>
        <end position="276"/>
    </location>
</feature>
<dbReference type="PROSITE" id="PS50089">
    <property type="entry name" value="ZF_RING_2"/>
    <property type="match status" value="1"/>
</dbReference>
<feature type="compositionally biased region" description="Low complexity" evidence="5">
    <location>
        <begin position="189"/>
        <end position="210"/>
    </location>
</feature>
<dbReference type="Proteomes" id="UP001600888">
    <property type="component" value="Unassembled WGS sequence"/>
</dbReference>
<dbReference type="EMBL" id="JBAWTH010000064">
    <property type="protein sequence ID" value="KAL2280716.1"/>
    <property type="molecule type" value="Genomic_DNA"/>
</dbReference>
<feature type="compositionally biased region" description="Polar residues" evidence="5">
    <location>
        <begin position="220"/>
        <end position="230"/>
    </location>
</feature>
<evidence type="ECO:0000313" key="7">
    <source>
        <dbReference type="EMBL" id="KAL2280716.1"/>
    </source>
</evidence>
<name>A0ABR4EE36_9PEZI</name>
<evidence type="ECO:0000313" key="8">
    <source>
        <dbReference type="Proteomes" id="UP001600888"/>
    </source>
</evidence>
<feature type="compositionally biased region" description="Basic and acidic residues" evidence="5">
    <location>
        <begin position="482"/>
        <end position="524"/>
    </location>
</feature>
<sequence>MDEDAMDYEMQRHDPHPHVGPRVGGGCPALAGWRGEQHRNLWQEHRGWSQQYFPPISSDAFIYPHHHPHPPSFLQHWPHGAGNTTTNTSNNTTNTTPHLGLPASRPADSNYEGSFNHQIPEFSPLPPISAHQPYSPVTFVPPAPRPMQRNPQIPQGPGDFQHILHSNQASPNPATEPVDGESQRSESQPASRVPHHPASASPSDPSNAGSGHDTDGSRPSHPSHNPQSRPNGHGFPPSHPDVNMQPHARLPPPAPNQRVLPQDSASRRAAAAYSSREGFTSPSSAFAGLRSRPGVVSNEGSSDTPASPGSSLDDDSDPDESGPRFPYAGLRSVRQAQLLRGQMSNKRVASQKAIKALQNVEVQSLPENERTCVICYNDFGVASPEGINEHPLRLPKCKHVFGNHCILKWFEDADSCPYCRDKLHSEPAPPSRDMLRRTYQVARVDAEPGMPAYRRAIQALRRDSSGVDMYHQYAMYPRVAQPHHEGSHRDASAAGERRAPPEDPSDTQRRQRPRHDASRTYEQRHGSLLLHGAISEQRYDPSHTASQQHSPVRLPFSPFQSHNPPQPSYLHDVWPRRTQNMPNLQQSIFPRTSNIPHQTQAANHPATLAPLGPSSSSFSGYVPSSPPTSSSIGAYPPPLSHMGNYQNYSGPLAGGGLQAPTSAELPLPTSFPVPPPPHAAFSQQLPHMSQFRNPAYTPFNLGLEYGRADQSVAMSNSGFYAPN</sequence>
<evidence type="ECO:0000256" key="1">
    <source>
        <dbReference type="ARBA" id="ARBA00022723"/>
    </source>
</evidence>
<proteinExistence type="predicted"/>